<dbReference type="Gene3D" id="3.20.20.80">
    <property type="entry name" value="Glycosidases"/>
    <property type="match status" value="1"/>
</dbReference>
<dbReference type="InterPro" id="IPR036156">
    <property type="entry name" value="Beta-gal/glucu_dom_sf"/>
</dbReference>
<sequence length="601" mass="69529">MKKLITTAALFLALAFNVKANDLPRKEYPRPQFEREDWINLNGTWTFDFDFGQSGVDRQLQNSEKFSKNIIVPFCPESELSGVKHTDFINCMWYQRKISIPAYWNGKKIFLNFGAVDYWCEIYIDGKKIQQHWGGSSSFAIDITRFVQAGNTHNLVIQVKDDLRGGKQTGGKQCTNFFSGGCSYTRVTGIWQTVWMEAVASEGLKDMVIRTDIDQKQLVATPSFYKESDNILEIILKDGDKVISKKQATCSNNTCIVLPVKNMKLWSPESPFLYELTYLVKDKSGKVLDKVESYTGMRKIHISDGIFYLNNQPYFQRLVLDQGYYPDGIWTAPSDEALKNDIILGKNAGFNGARLHQKVFEERYYYWADKLGYITWGESASWVMDVNDEIAARNFISEWSEIVVRDRNHPSLVTWTPFNETWGSRDGSYPRLIRDIYHMTKAMDSTRPINDASGDDHVLTDIWSVHNYEQDGKRLSEQLIFKEGEEPYRNSRDKKYLAVYEGQPYMVDEFGGIGWMAPEERKNSWGYGNLPQTEEEFYTRLQGQVEALKGAKHVMGFCYTQLTDVEQEKNGIYYYDRTPKFDMKRIKSIFELIPSSHTNLK</sequence>
<proteinExistence type="inferred from homology"/>
<evidence type="ECO:0000256" key="3">
    <source>
        <dbReference type="ARBA" id="ARBA00023295"/>
    </source>
</evidence>
<evidence type="ECO:0000259" key="6">
    <source>
        <dbReference type="Pfam" id="PF02836"/>
    </source>
</evidence>
<dbReference type="InterPro" id="IPR006103">
    <property type="entry name" value="Glyco_hydro_2_cat"/>
</dbReference>
<dbReference type="GO" id="GO:0005975">
    <property type="term" value="P:carbohydrate metabolic process"/>
    <property type="evidence" value="ECO:0007669"/>
    <property type="project" value="InterPro"/>
</dbReference>
<evidence type="ECO:0000256" key="4">
    <source>
        <dbReference type="SAM" id="SignalP"/>
    </source>
</evidence>
<evidence type="ECO:0000256" key="2">
    <source>
        <dbReference type="ARBA" id="ARBA00022801"/>
    </source>
</evidence>
<dbReference type="Gene3D" id="2.60.120.260">
    <property type="entry name" value="Galactose-binding domain-like"/>
    <property type="match status" value="1"/>
</dbReference>
<keyword evidence="4" id="KW-0732">Signal</keyword>
<comment type="caution">
    <text evidence="8">The sequence shown here is derived from an EMBL/GenBank/DDBJ whole genome shotgun (WGS) entry which is preliminary data.</text>
</comment>
<evidence type="ECO:0000259" key="7">
    <source>
        <dbReference type="Pfam" id="PF02837"/>
    </source>
</evidence>
<dbReference type="SUPFAM" id="SSF49785">
    <property type="entry name" value="Galactose-binding domain-like"/>
    <property type="match status" value="1"/>
</dbReference>
<name>A0A412G9I8_9BACT</name>
<dbReference type="Pfam" id="PF02837">
    <property type="entry name" value="Glyco_hydro_2_N"/>
    <property type="match status" value="1"/>
</dbReference>
<dbReference type="PANTHER" id="PTHR42732:SF3">
    <property type="entry name" value="HYDROLASE"/>
    <property type="match status" value="1"/>
</dbReference>
<evidence type="ECO:0000313" key="9">
    <source>
        <dbReference type="Proteomes" id="UP000285864"/>
    </source>
</evidence>
<dbReference type="EMBL" id="QRUU01000089">
    <property type="protein sequence ID" value="RGR90868.1"/>
    <property type="molecule type" value="Genomic_DNA"/>
</dbReference>
<dbReference type="InterPro" id="IPR013783">
    <property type="entry name" value="Ig-like_fold"/>
</dbReference>
<dbReference type="InterPro" id="IPR051913">
    <property type="entry name" value="GH2_Domain-Containing"/>
</dbReference>
<gene>
    <name evidence="8" type="ORF">DWY20_13615</name>
</gene>
<dbReference type="RefSeq" id="WP_118485249.1">
    <property type="nucleotide sequence ID" value="NZ_CAUGSU010000036.1"/>
</dbReference>
<organism evidence="8 9">
    <name type="scientific">Phocaeicola coprocola</name>
    <dbReference type="NCBI Taxonomy" id="310298"/>
    <lineage>
        <taxon>Bacteria</taxon>
        <taxon>Pseudomonadati</taxon>
        <taxon>Bacteroidota</taxon>
        <taxon>Bacteroidia</taxon>
        <taxon>Bacteroidales</taxon>
        <taxon>Bacteroidaceae</taxon>
        <taxon>Phocaeicola</taxon>
    </lineage>
</organism>
<dbReference type="InterPro" id="IPR006104">
    <property type="entry name" value="Glyco_hydro_2_N"/>
</dbReference>
<evidence type="ECO:0000313" key="8">
    <source>
        <dbReference type="EMBL" id="RGR90868.1"/>
    </source>
</evidence>
<feature type="domain" description="Glycoside hydrolase family 2 immunoglobulin-like beta-sandwich" evidence="5">
    <location>
        <begin position="238"/>
        <end position="298"/>
    </location>
</feature>
<feature type="signal peptide" evidence="4">
    <location>
        <begin position="1"/>
        <end position="20"/>
    </location>
</feature>
<dbReference type="Pfam" id="PF02836">
    <property type="entry name" value="Glyco_hydro_2_C"/>
    <property type="match status" value="1"/>
</dbReference>
<dbReference type="InterPro" id="IPR017853">
    <property type="entry name" value="GH"/>
</dbReference>
<accession>A0A412G9I8</accession>
<dbReference type="SUPFAM" id="SSF49303">
    <property type="entry name" value="beta-Galactosidase/glucuronidase domain"/>
    <property type="match status" value="1"/>
</dbReference>
<dbReference type="InterPro" id="IPR008979">
    <property type="entry name" value="Galactose-bd-like_sf"/>
</dbReference>
<feature type="domain" description="Glycosyl hydrolases family 2 sugar binding" evidence="7">
    <location>
        <begin position="90"/>
        <end position="159"/>
    </location>
</feature>
<keyword evidence="9" id="KW-1185">Reference proteome</keyword>
<comment type="similarity">
    <text evidence="1">Belongs to the glycosyl hydrolase 2 family.</text>
</comment>
<dbReference type="AlphaFoldDB" id="A0A412G9I8"/>
<dbReference type="GO" id="GO:0004553">
    <property type="term" value="F:hydrolase activity, hydrolyzing O-glycosyl compounds"/>
    <property type="evidence" value="ECO:0007669"/>
    <property type="project" value="InterPro"/>
</dbReference>
<reference evidence="8 9" key="1">
    <citation type="submission" date="2018-08" db="EMBL/GenBank/DDBJ databases">
        <title>A genome reference for cultivated species of the human gut microbiota.</title>
        <authorList>
            <person name="Zou Y."/>
            <person name="Xue W."/>
            <person name="Luo G."/>
        </authorList>
    </citation>
    <scope>NUCLEOTIDE SEQUENCE [LARGE SCALE GENOMIC DNA]</scope>
    <source>
        <strain evidence="8 9">AF24-2</strain>
    </source>
</reference>
<keyword evidence="3" id="KW-0326">Glycosidase</keyword>
<dbReference type="PANTHER" id="PTHR42732">
    <property type="entry name" value="BETA-GALACTOSIDASE"/>
    <property type="match status" value="1"/>
</dbReference>
<dbReference type="SUPFAM" id="SSF51445">
    <property type="entry name" value="(Trans)glycosidases"/>
    <property type="match status" value="1"/>
</dbReference>
<protein>
    <submittedName>
        <fullName evidence="8">Beta-glucuronidase</fullName>
    </submittedName>
</protein>
<feature type="domain" description="Glycoside hydrolase family 2 catalytic" evidence="6">
    <location>
        <begin position="335"/>
        <end position="591"/>
    </location>
</feature>
<keyword evidence="2" id="KW-0378">Hydrolase</keyword>
<feature type="chain" id="PRO_5019570347" evidence="4">
    <location>
        <begin position="21"/>
        <end position="601"/>
    </location>
</feature>
<evidence type="ECO:0000259" key="5">
    <source>
        <dbReference type="Pfam" id="PF00703"/>
    </source>
</evidence>
<dbReference type="Gene3D" id="2.60.40.10">
    <property type="entry name" value="Immunoglobulins"/>
    <property type="match status" value="1"/>
</dbReference>
<evidence type="ECO:0000256" key="1">
    <source>
        <dbReference type="ARBA" id="ARBA00007401"/>
    </source>
</evidence>
<dbReference type="Pfam" id="PF00703">
    <property type="entry name" value="Glyco_hydro_2"/>
    <property type="match status" value="1"/>
</dbReference>
<dbReference type="InterPro" id="IPR006102">
    <property type="entry name" value="Ig-like_GH2"/>
</dbReference>
<dbReference type="Proteomes" id="UP000285864">
    <property type="component" value="Unassembled WGS sequence"/>
</dbReference>